<evidence type="ECO:0000256" key="1">
    <source>
        <dbReference type="SAM" id="Phobius"/>
    </source>
</evidence>
<proteinExistence type="predicted"/>
<keyword evidence="1" id="KW-1133">Transmembrane helix</keyword>
<keyword evidence="1" id="KW-0812">Transmembrane</keyword>
<reference evidence="2 3" key="1">
    <citation type="journal article" date="2019" name="Int. J. Syst. Evol. Microbiol.">
        <title>The Global Catalogue of Microorganisms (GCM) 10K type strain sequencing project: providing services to taxonomists for standard genome sequencing and annotation.</title>
        <authorList>
            <consortium name="The Broad Institute Genomics Platform"/>
            <consortium name="The Broad Institute Genome Sequencing Center for Infectious Disease"/>
            <person name="Wu L."/>
            <person name="Ma J."/>
        </authorList>
    </citation>
    <scope>NUCLEOTIDE SEQUENCE [LARGE SCALE GENOMIC DNA]</scope>
    <source>
        <strain evidence="2 3">JCM 9383</strain>
    </source>
</reference>
<comment type="caution">
    <text evidence="2">The sequence shown here is derived from an EMBL/GenBank/DDBJ whole genome shotgun (WGS) entry which is preliminary data.</text>
</comment>
<evidence type="ECO:0000313" key="3">
    <source>
        <dbReference type="Proteomes" id="UP001500979"/>
    </source>
</evidence>
<dbReference type="Proteomes" id="UP001500979">
    <property type="component" value="Unassembled WGS sequence"/>
</dbReference>
<accession>A0ABN3VIG6</accession>
<keyword evidence="3" id="KW-1185">Reference proteome</keyword>
<feature type="transmembrane region" description="Helical" evidence="1">
    <location>
        <begin position="35"/>
        <end position="56"/>
    </location>
</feature>
<evidence type="ECO:0000313" key="2">
    <source>
        <dbReference type="EMBL" id="GAA2806139.1"/>
    </source>
</evidence>
<dbReference type="EMBL" id="BAAAUX010000019">
    <property type="protein sequence ID" value="GAA2806139.1"/>
    <property type="molecule type" value="Genomic_DNA"/>
</dbReference>
<protein>
    <submittedName>
        <fullName evidence="2">Uncharacterized protein</fullName>
    </submittedName>
</protein>
<keyword evidence="1" id="KW-0472">Membrane</keyword>
<name>A0ABN3VIG6_9PSEU</name>
<organism evidence="2 3">
    <name type="scientific">Saccharopolyspora taberi</name>
    <dbReference type="NCBI Taxonomy" id="60895"/>
    <lineage>
        <taxon>Bacteria</taxon>
        <taxon>Bacillati</taxon>
        <taxon>Actinomycetota</taxon>
        <taxon>Actinomycetes</taxon>
        <taxon>Pseudonocardiales</taxon>
        <taxon>Pseudonocardiaceae</taxon>
        <taxon>Saccharopolyspora</taxon>
    </lineage>
</organism>
<gene>
    <name evidence="2" type="ORF">GCM10010470_46750</name>
</gene>
<sequence>MLTMWLSIYPALTLALWLFEQLGLSQLALPLRTLVLTVVLVPIMVYVLVPAVTSALKRAARIKSSAKS</sequence>